<dbReference type="InterPro" id="IPR011990">
    <property type="entry name" value="TPR-like_helical_dom_sf"/>
</dbReference>
<sequence>MKHLIIIATLLISGFVHSQTNYEKGMQKAFGLWGSNSPIEASNMFERIAKAESDNWLPPYYAAQINIIGSFGEKDKEKLTAQLKKAQDLINDATAISKNNPEILVLQALLHTAWVAFDGATYGMTLSGKVVELYTKAAEIAPENPRVVFSKAEWDMGSARYFGQDIMPFCKDIESAIELFANFKPETPFHPNWGKDRAVQVLVESCGK</sequence>
<comment type="caution">
    <text evidence="2">The sequence shown here is derived from an EMBL/GenBank/DDBJ whole genome shotgun (WGS) entry which is preliminary data.</text>
</comment>
<reference evidence="2" key="1">
    <citation type="submission" date="2023-07" db="EMBL/GenBank/DDBJ databases">
        <title>Two novel species in the genus Flavivirga.</title>
        <authorList>
            <person name="Kwon K."/>
        </authorList>
    </citation>
    <scope>NUCLEOTIDE SEQUENCE</scope>
    <source>
        <strain evidence="2">KACC 14158</strain>
    </source>
</reference>
<name>A0ABT8WUB5_9FLAO</name>
<dbReference type="RefSeq" id="WP_303303889.1">
    <property type="nucleotide sequence ID" value="NZ_BAABDA010000007.1"/>
</dbReference>
<accession>A0ABT8WUB5</accession>
<organism evidence="2 3">
    <name type="scientific">Flavivirga jejuensis</name>
    <dbReference type="NCBI Taxonomy" id="870487"/>
    <lineage>
        <taxon>Bacteria</taxon>
        <taxon>Pseudomonadati</taxon>
        <taxon>Bacteroidota</taxon>
        <taxon>Flavobacteriia</taxon>
        <taxon>Flavobacteriales</taxon>
        <taxon>Flavobacteriaceae</taxon>
        <taxon>Flavivirga</taxon>
    </lineage>
</organism>
<evidence type="ECO:0008006" key="4">
    <source>
        <dbReference type="Google" id="ProtNLM"/>
    </source>
</evidence>
<evidence type="ECO:0000313" key="2">
    <source>
        <dbReference type="EMBL" id="MDO5976585.1"/>
    </source>
</evidence>
<keyword evidence="1" id="KW-0732">Signal</keyword>
<feature type="chain" id="PRO_5046509569" description="Tetratricopeptide repeat protein" evidence="1">
    <location>
        <begin position="19"/>
        <end position="208"/>
    </location>
</feature>
<dbReference type="SUPFAM" id="SSF48452">
    <property type="entry name" value="TPR-like"/>
    <property type="match status" value="1"/>
</dbReference>
<evidence type="ECO:0000313" key="3">
    <source>
        <dbReference type="Proteomes" id="UP001176806"/>
    </source>
</evidence>
<feature type="signal peptide" evidence="1">
    <location>
        <begin position="1"/>
        <end position="18"/>
    </location>
</feature>
<keyword evidence="3" id="KW-1185">Reference proteome</keyword>
<evidence type="ECO:0000256" key="1">
    <source>
        <dbReference type="SAM" id="SignalP"/>
    </source>
</evidence>
<protein>
    <recommendedName>
        <fullName evidence="4">Tetratricopeptide repeat protein</fullName>
    </recommendedName>
</protein>
<dbReference type="EMBL" id="JAUOEL010000008">
    <property type="protein sequence ID" value="MDO5976585.1"/>
    <property type="molecule type" value="Genomic_DNA"/>
</dbReference>
<proteinExistence type="predicted"/>
<gene>
    <name evidence="2" type="ORF">Q4Q40_20480</name>
</gene>
<dbReference type="Proteomes" id="UP001176806">
    <property type="component" value="Unassembled WGS sequence"/>
</dbReference>